<dbReference type="KEGG" id="gdi:GDI1085"/>
<organism evidence="1 2">
    <name type="scientific">Gluconacetobacter diazotrophicus (strain ATCC 49037 / DSM 5601 / CCUG 37298 / CIP 103539 / LMG 7603 / PAl5)</name>
    <dbReference type="NCBI Taxonomy" id="272568"/>
    <lineage>
        <taxon>Bacteria</taxon>
        <taxon>Pseudomonadati</taxon>
        <taxon>Pseudomonadota</taxon>
        <taxon>Alphaproteobacteria</taxon>
        <taxon>Acetobacterales</taxon>
        <taxon>Acetobacteraceae</taxon>
        <taxon>Gluconacetobacter</taxon>
    </lineage>
</organism>
<accession>A9HD08</accession>
<reference evidence="1 2" key="1">
    <citation type="journal article" date="2009" name="BMC Genomics">
        <title>Complete genome sequence of the sugarcane nitrogen-fixing endophyte Gluconacetobacter diazotrophicus Pal5.</title>
        <authorList>
            <person name="Bertalan M."/>
            <person name="Albano R."/>
            <person name="Padua V."/>
            <person name="Rouws L."/>
            <person name="Rojas C."/>
            <person name="Hemerly A."/>
            <person name="Teixeira K."/>
            <person name="Schwab S."/>
            <person name="Araujo J."/>
            <person name="Oliveira A."/>
            <person name="Franca L."/>
            <person name="Magalhaes V."/>
            <person name="Alqueres S."/>
            <person name="Cardoso A."/>
            <person name="Almeida W."/>
            <person name="Loureiro M.M."/>
            <person name="Nogueira E."/>
            <person name="Cidade D."/>
            <person name="Oliveira D."/>
            <person name="Simao T."/>
            <person name="Macedo J."/>
            <person name="Valadao A."/>
            <person name="Dreschsel M."/>
            <person name="Freitas F."/>
            <person name="Vidal M."/>
            <person name="Guedes H."/>
            <person name="Rodrigues E."/>
            <person name="Meneses C."/>
            <person name="Brioso P."/>
            <person name="Pozzer L."/>
            <person name="Figueiredo D."/>
            <person name="Montano H."/>
            <person name="Junior J."/>
            <person name="Filho G."/>
            <person name="Flores V."/>
            <person name="Ferreira B."/>
            <person name="Branco A."/>
            <person name="Gonzalez P."/>
            <person name="Guillobel H."/>
            <person name="Lemos M."/>
            <person name="Seibel L."/>
            <person name="Macedo J."/>
            <person name="Alves-Ferreira M."/>
            <person name="Sachetto-Martins G."/>
            <person name="Coelho A."/>
            <person name="Santos E."/>
            <person name="Amaral G."/>
            <person name="Neves A."/>
            <person name="Pacheco A.B."/>
            <person name="Carvalho D."/>
            <person name="Lery L."/>
            <person name="Bisch P."/>
            <person name="Rossle S.C."/>
            <person name="Urmenyi T."/>
            <person name="Kruger W.V."/>
            <person name="Martins O."/>
            <person name="Baldani J.I."/>
            <person name="Ferreira P.C."/>
        </authorList>
    </citation>
    <scope>NUCLEOTIDE SEQUENCE [LARGE SCALE GENOMIC DNA]</scope>
    <source>
        <strain evidence="2">ATCC 49037 / DSM 5601 / CCUG 37298 / CIP 103539 / LMG 7603 / PAl5</strain>
    </source>
</reference>
<evidence type="ECO:0000313" key="1">
    <source>
        <dbReference type="EMBL" id="CAP55028.1"/>
    </source>
</evidence>
<evidence type="ECO:0000313" key="2">
    <source>
        <dbReference type="Proteomes" id="UP000001176"/>
    </source>
</evidence>
<sequence>MCGSYLFGRLILNPINWGHSTSGLKGTVNFPLMSGATQYITNIV</sequence>
<dbReference type="Proteomes" id="UP000001176">
    <property type="component" value="Chromosome"/>
</dbReference>
<name>A9HD08_GLUDA</name>
<dbReference type="AlphaFoldDB" id="A9HD08"/>
<protein>
    <submittedName>
        <fullName evidence="1">Uncharacterized protein</fullName>
    </submittedName>
</protein>
<gene>
    <name evidence="1" type="ordered locus">GDI1085</name>
</gene>
<dbReference type="EMBL" id="AM889285">
    <property type="protein sequence ID" value="CAP55028.1"/>
    <property type="molecule type" value="Genomic_DNA"/>
</dbReference>
<proteinExistence type="predicted"/>
<keyword evidence="2" id="KW-1185">Reference proteome</keyword>